<feature type="compositionally biased region" description="Basic and acidic residues" evidence="8">
    <location>
        <begin position="27"/>
        <end position="40"/>
    </location>
</feature>
<proteinExistence type="predicted"/>
<dbReference type="OrthoDB" id="6624814at2759"/>
<organism evidence="11">
    <name type="scientific">Camponotus floridanus</name>
    <name type="common">Florida carpenter ant</name>
    <dbReference type="NCBI Taxonomy" id="104421"/>
    <lineage>
        <taxon>Eukaryota</taxon>
        <taxon>Metazoa</taxon>
        <taxon>Ecdysozoa</taxon>
        <taxon>Arthropoda</taxon>
        <taxon>Hexapoda</taxon>
        <taxon>Insecta</taxon>
        <taxon>Pterygota</taxon>
        <taxon>Neoptera</taxon>
        <taxon>Endopterygota</taxon>
        <taxon>Hymenoptera</taxon>
        <taxon>Apocrita</taxon>
        <taxon>Aculeata</taxon>
        <taxon>Formicoidea</taxon>
        <taxon>Formicidae</taxon>
        <taxon>Formicinae</taxon>
        <taxon>Camponotus</taxon>
    </lineage>
</organism>
<protein>
    <recommendedName>
        <fullName evidence="9">HTH psq-type domain-containing protein</fullName>
    </recommendedName>
</protein>
<dbReference type="PANTHER" id="PTHR33215">
    <property type="entry name" value="PROTEIN DISTAL ANTENNA"/>
    <property type="match status" value="1"/>
</dbReference>
<feature type="domain" description="HTH psq-type" evidence="9">
    <location>
        <begin position="14"/>
        <end position="65"/>
    </location>
</feature>
<keyword evidence="11" id="KW-1185">Reference proteome</keyword>
<feature type="compositionally biased region" description="Polar residues" evidence="8">
    <location>
        <begin position="234"/>
        <end position="252"/>
    </location>
</feature>
<evidence type="ECO:0000256" key="7">
    <source>
        <dbReference type="PROSITE-ProRule" id="PRU00320"/>
    </source>
</evidence>
<dbReference type="InterPro" id="IPR009057">
    <property type="entry name" value="Homeodomain-like_sf"/>
</dbReference>
<dbReference type="PANTHER" id="PTHR33215:SF13">
    <property type="entry name" value="PROTEIN DISTAL ANTENNA"/>
    <property type="match status" value="1"/>
</dbReference>
<keyword evidence="2" id="KW-0217">Developmental protein</keyword>
<gene>
    <name evidence="10" type="ORF">EAG_15703</name>
</gene>
<dbReference type="GO" id="GO:0005634">
    <property type="term" value="C:nucleus"/>
    <property type="evidence" value="ECO:0007669"/>
    <property type="project" value="UniProtKB-SubCell"/>
</dbReference>
<accession>E2AWS5</accession>
<keyword evidence="5 7" id="KW-0238">DNA-binding</keyword>
<feature type="compositionally biased region" description="Low complexity" evidence="8">
    <location>
        <begin position="356"/>
        <end position="374"/>
    </location>
</feature>
<dbReference type="PROSITE" id="PS50960">
    <property type="entry name" value="HTH_PSQ"/>
    <property type="match status" value="1"/>
</dbReference>
<evidence type="ECO:0000256" key="6">
    <source>
        <dbReference type="ARBA" id="ARBA00023163"/>
    </source>
</evidence>
<keyword evidence="7" id="KW-0539">Nucleus</keyword>
<dbReference type="InterPro" id="IPR036388">
    <property type="entry name" value="WH-like_DNA-bd_sf"/>
</dbReference>
<dbReference type="Pfam" id="PF04218">
    <property type="entry name" value="CENP-B_N"/>
    <property type="match status" value="1"/>
</dbReference>
<feature type="compositionally biased region" description="Basic and acidic residues" evidence="8">
    <location>
        <begin position="119"/>
        <end position="128"/>
    </location>
</feature>
<feature type="region of interest" description="Disordered" evidence="8">
    <location>
        <begin position="301"/>
        <end position="327"/>
    </location>
</feature>
<dbReference type="Gene3D" id="1.10.10.10">
    <property type="entry name" value="Winged helix-like DNA-binding domain superfamily/Winged helix DNA-binding domain"/>
    <property type="match status" value="1"/>
</dbReference>
<dbReference type="SUPFAM" id="SSF46689">
    <property type="entry name" value="Homeodomain-like"/>
    <property type="match status" value="1"/>
</dbReference>
<dbReference type="EMBL" id="GL443424">
    <property type="protein sequence ID" value="EFN62111.1"/>
    <property type="molecule type" value="Genomic_DNA"/>
</dbReference>
<reference evidence="10 11" key="1">
    <citation type="journal article" date="2010" name="Science">
        <title>Genomic comparison of the ants Camponotus floridanus and Harpegnathos saltator.</title>
        <authorList>
            <person name="Bonasio R."/>
            <person name="Zhang G."/>
            <person name="Ye C."/>
            <person name="Mutti N.S."/>
            <person name="Fang X."/>
            <person name="Qin N."/>
            <person name="Donahue G."/>
            <person name="Yang P."/>
            <person name="Li Q."/>
            <person name="Li C."/>
            <person name="Zhang P."/>
            <person name="Huang Z."/>
            <person name="Berger S.L."/>
            <person name="Reinberg D."/>
            <person name="Wang J."/>
            <person name="Liebig J."/>
        </authorList>
    </citation>
    <scope>NUCLEOTIDE SEQUENCE [LARGE SCALE GENOMIC DNA]</scope>
    <source>
        <strain evidence="11">C129</strain>
    </source>
</reference>
<evidence type="ECO:0000256" key="5">
    <source>
        <dbReference type="ARBA" id="ARBA00023125"/>
    </source>
</evidence>
<dbReference type="GO" id="GO:0003677">
    <property type="term" value="F:DNA binding"/>
    <property type="evidence" value="ECO:0007669"/>
    <property type="project" value="UniProtKB-UniRule"/>
</dbReference>
<dbReference type="Proteomes" id="UP000000311">
    <property type="component" value="Unassembled WGS sequence"/>
</dbReference>
<evidence type="ECO:0000256" key="3">
    <source>
        <dbReference type="ARBA" id="ARBA00022553"/>
    </source>
</evidence>
<evidence type="ECO:0000256" key="8">
    <source>
        <dbReference type="SAM" id="MobiDB-lite"/>
    </source>
</evidence>
<evidence type="ECO:0000256" key="2">
    <source>
        <dbReference type="ARBA" id="ARBA00022473"/>
    </source>
</evidence>
<dbReference type="InParanoid" id="E2AWS5"/>
<feature type="region of interest" description="Disordered" evidence="8">
    <location>
        <begin position="227"/>
        <end position="267"/>
    </location>
</feature>
<feature type="compositionally biased region" description="Low complexity" evidence="8">
    <location>
        <begin position="81"/>
        <end position="111"/>
    </location>
</feature>
<evidence type="ECO:0000313" key="11">
    <source>
        <dbReference type="Proteomes" id="UP000000311"/>
    </source>
</evidence>
<comment type="subcellular location">
    <subcellularLocation>
        <location evidence="1 7">Nucleus</location>
    </subcellularLocation>
</comment>
<feature type="region of interest" description="Disordered" evidence="8">
    <location>
        <begin position="1"/>
        <end position="53"/>
    </location>
</feature>
<dbReference type="InterPro" id="IPR051839">
    <property type="entry name" value="RD_transcriptional_regulator"/>
</dbReference>
<evidence type="ECO:0000313" key="10">
    <source>
        <dbReference type="EMBL" id="EFN62111.1"/>
    </source>
</evidence>
<dbReference type="KEGG" id="cfo:105256848"/>
<sequence length="445" mass="48935">MAAAMPRNETPQRTAGKRPLRALTPQEKLDAIKRVHEGESKASVARDIGVPESTLRGWCKAEHKIVSQVNTMKNSAHYERLSSPSESDRSTPGSSSRPPSANLTSAPSTSKESSEEAEPPAKRMKVDTTDIPSTSTSGIYFDTTANQHLFTSYLYALIHSQPALKNVLLEQQALMNNKSLLSSISHTASLGLDSGFSTSGYSTNNAMSLATMMGNSMLPQRDLNGKRTRHRASNVPSLGSYTRTAPKRQSLSPIERENSLSLSVPSTSSGIVNGIHTIATPAMSKPDGKHINDIAQQLLKQKEEQQQQQPHLQSQPPPQTQPNNLSRNSETILSSYFNNRLQPMRNILDGQPVPGNSVNNNNNNIHKNNNDSTNFNHRKSNFMDYLPPGIHEAADHGAKFVTWLRKHGSVFTFQQVKPVESIVEQIVAWAKPKEIKTNNKSNSMS</sequence>
<keyword evidence="4" id="KW-0805">Transcription regulation</keyword>
<feature type="region of interest" description="Disordered" evidence="8">
    <location>
        <begin position="76"/>
        <end position="132"/>
    </location>
</feature>
<evidence type="ECO:0000256" key="1">
    <source>
        <dbReference type="ARBA" id="ARBA00004123"/>
    </source>
</evidence>
<dbReference type="AlphaFoldDB" id="E2AWS5"/>
<feature type="region of interest" description="Disordered" evidence="8">
    <location>
        <begin position="345"/>
        <end position="376"/>
    </location>
</feature>
<name>E2AWS5_CAMFO</name>
<evidence type="ECO:0000259" key="9">
    <source>
        <dbReference type="PROSITE" id="PS50960"/>
    </source>
</evidence>
<keyword evidence="6" id="KW-0804">Transcription</keyword>
<dbReference type="InterPro" id="IPR007889">
    <property type="entry name" value="HTH_Psq"/>
</dbReference>
<dbReference type="OMA" id="PYNGDIS"/>
<keyword evidence="3" id="KW-0597">Phosphoprotein</keyword>
<feature type="DNA-binding region" description="H-T-H motif" evidence="7">
    <location>
        <begin position="41"/>
        <end position="61"/>
    </location>
</feature>
<evidence type="ECO:0000256" key="4">
    <source>
        <dbReference type="ARBA" id="ARBA00023015"/>
    </source>
</evidence>